<protein>
    <recommendedName>
        <fullName evidence="2">Thoeris anti-defense 2-like domain-containing protein</fullName>
    </recommendedName>
</protein>
<feature type="signal peptide" evidence="1">
    <location>
        <begin position="1"/>
        <end position="25"/>
    </location>
</feature>
<evidence type="ECO:0000259" key="2">
    <source>
        <dbReference type="Pfam" id="PF11195"/>
    </source>
</evidence>
<keyword evidence="4" id="KW-1185">Reference proteome</keyword>
<accession>A0ABS4SDR8</accession>
<dbReference type="RefSeq" id="WP_209763117.1">
    <property type="nucleotide sequence ID" value="NZ_JAGINP010000001.1"/>
</dbReference>
<evidence type="ECO:0000313" key="4">
    <source>
        <dbReference type="Proteomes" id="UP000781958"/>
    </source>
</evidence>
<comment type="caution">
    <text evidence="3">The sequence shown here is derived from an EMBL/GenBank/DDBJ whole genome shotgun (WGS) entry which is preliminary data.</text>
</comment>
<evidence type="ECO:0000256" key="1">
    <source>
        <dbReference type="SAM" id="SignalP"/>
    </source>
</evidence>
<dbReference type="Proteomes" id="UP000781958">
    <property type="component" value="Unassembled WGS sequence"/>
</dbReference>
<evidence type="ECO:0000313" key="3">
    <source>
        <dbReference type="EMBL" id="MBP2290711.1"/>
    </source>
</evidence>
<proteinExistence type="predicted"/>
<dbReference type="Pfam" id="PF11195">
    <property type="entry name" value="Tad2-like"/>
    <property type="match status" value="1"/>
</dbReference>
<feature type="domain" description="Thoeris anti-defense 2-like" evidence="2">
    <location>
        <begin position="96"/>
        <end position="188"/>
    </location>
</feature>
<dbReference type="EMBL" id="JAGINP010000001">
    <property type="protein sequence ID" value="MBP2290711.1"/>
    <property type="molecule type" value="Genomic_DNA"/>
</dbReference>
<reference evidence="3 4" key="1">
    <citation type="submission" date="2021-03" db="EMBL/GenBank/DDBJ databases">
        <title>Genomic Encyclopedia of Type Strains, Phase III (KMG-III): the genomes of soil and plant-associated and newly described type strains.</title>
        <authorList>
            <person name="Whitman W."/>
        </authorList>
    </citation>
    <scope>NUCLEOTIDE SEQUENCE [LARGE SCALE GENOMIC DNA]</scope>
    <source>
        <strain evidence="3 4">IMMIB AFH-6</strain>
    </source>
</reference>
<dbReference type="InterPro" id="IPR021361">
    <property type="entry name" value="Tad2-like_dom"/>
</dbReference>
<name>A0ABS4SDR8_9PROT</name>
<keyword evidence="1" id="KW-0732">Signal</keyword>
<gene>
    <name evidence="3" type="ORF">J2851_000448</name>
</gene>
<feature type="chain" id="PRO_5045167316" description="Thoeris anti-defense 2-like domain-containing protein" evidence="1">
    <location>
        <begin position="26"/>
        <end position="189"/>
    </location>
</feature>
<sequence length="189" mass="20173">MSRTAFCAAIGLTLSVFVSHKVVQAAPIVAFDTEAHTLTILLPTGEQHTLTPARGFFARAFPAPGDYFVVYEDGYQSHSPRLVFEGGYKATSSAGMSFGDAITALKAGHRVARDGWNGKGMWLAYTPGSEFAPELAKPGHAAAHRAAEAPNENVRLLPHIDMRAADGSMVIGWLASQTDMLADDWAIVA</sequence>
<organism evidence="3 4">
    <name type="scientific">Azospirillum rugosum</name>
    <dbReference type="NCBI Taxonomy" id="416170"/>
    <lineage>
        <taxon>Bacteria</taxon>
        <taxon>Pseudomonadati</taxon>
        <taxon>Pseudomonadota</taxon>
        <taxon>Alphaproteobacteria</taxon>
        <taxon>Rhodospirillales</taxon>
        <taxon>Azospirillaceae</taxon>
        <taxon>Azospirillum</taxon>
    </lineage>
</organism>